<dbReference type="InterPro" id="IPR001709">
    <property type="entry name" value="Flavoprot_Pyr_Nucl_cyt_Rdtase"/>
</dbReference>
<dbReference type="InterPro" id="IPR017927">
    <property type="entry name" value="FAD-bd_FR_type"/>
</dbReference>
<dbReference type="Pfam" id="PF00667">
    <property type="entry name" value="FAD_binding_1"/>
    <property type="match status" value="1"/>
</dbReference>
<protein>
    <submittedName>
        <fullName evidence="6">Oxidoreductase FAD/NAD(P)-binding protein</fullName>
    </submittedName>
</protein>
<proteinExistence type="predicted"/>
<dbReference type="OMA" id="FAPHRIH"/>
<evidence type="ECO:0000313" key="7">
    <source>
        <dbReference type="Proteomes" id="UP000188268"/>
    </source>
</evidence>
<dbReference type="SUPFAM" id="SSF63380">
    <property type="entry name" value="Riboflavin synthase domain-like"/>
    <property type="match status" value="1"/>
</dbReference>
<dbReference type="Gene3D" id="2.40.30.10">
    <property type="entry name" value="Translation factors"/>
    <property type="match status" value="1"/>
</dbReference>
<comment type="cofactor">
    <cofactor evidence="1">
        <name>FAD</name>
        <dbReference type="ChEBI" id="CHEBI:57692"/>
    </cofactor>
</comment>
<dbReference type="InterPro" id="IPR017938">
    <property type="entry name" value="Riboflavin_synthase-like_b-brl"/>
</dbReference>
<dbReference type="Gramene" id="OMO97084">
    <property type="protein sequence ID" value="OMO97084"/>
    <property type="gene ID" value="CCACVL1_04655"/>
</dbReference>
<sequence>MLGTNLSRFSNVRDLISQVRRLRPYLNIFTNVGNQFELLAQFELFLTYETGDYLGVYADNCIETVEEGARLLGQPLELMFSLHTDNEDGTSLGSSLPPPFPGPGTLGTALTRNADLLNPPPEAALTALAAHATEPTEAEKLQFLSSPQGKVELRVCYFIFFLLRRSLVEVMAEFPSAKPPLGVFFAAIAPRLKPRYYSISSSPRFAPHRIHVTCGLVYGPTPTGRIHRGNVVPSEKNRDCGSVPIFIRQSNFKLPTYPSVPIIMIGPGTGLASFRGLLQDFIYEEELNNFVEQGALSELIVAFSREGPQKKYVQHKLMDKAAEVWSLISKGGYLYVCGDAKRMARDVRRTLHTIVQEQEGVDSSKAEYMVKKLQMDGRYLRLTCT</sequence>
<dbReference type="AlphaFoldDB" id="A0A1R3JQK1"/>
<dbReference type="STRING" id="210143.A0A1R3JQK1"/>
<dbReference type="GO" id="GO:0010181">
    <property type="term" value="F:FMN binding"/>
    <property type="evidence" value="ECO:0007669"/>
    <property type="project" value="TreeGrafter"/>
</dbReference>
<evidence type="ECO:0000256" key="2">
    <source>
        <dbReference type="ARBA" id="ARBA00022630"/>
    </source>
</evidence>
<evidence type="ECO:0000256" key="1">
    <source>
        <dbReference type="ARBA" id="ARBA00001974"/>
    </source>
</evidence>
<evidence type="ECO:0000313" key="6">
    <source>
        <dbReference type="EMBL" id="OMO97084.1"/>
    </source>
</evidence>
<name>A0A1R3JQK1_COCAP</name>
<evidence type="ECO:0000256" key="3">
    <source>
        <dbReference type="ARBA" id="ARBA00022827"/>
    </source>
</evidence>
<accession>A0A1R3JQK1</accession>
<evidence type="ECO:0000256" key="4">
    <source>
        <dbReference type="ARBA" id="ARBA00023002"/>
    </source>
</evidence>
<dbReference type="GO" id="GO:0005829">
    <property type="term" value="C:cytosol"/>
    <property type="evidence" value="ECO:0007669"/>
    <property type="project" value="TreeGrafter"/>
</dbReference>
<organism evidence="6 7">
    <name type="scientific">Corchorus capsularis</name>
    <name type="common">Jute</name>
    <dbReference type="NCBI Taxonomy" id="210143"/>
    <lineage>
        <taxon>Eukaryota</taxon>
        <taxon>Viridiplantae</taxon>
        <taxon>Streptophyta</taxon>
        <taxon>Embryophyta</taxon>
        <taxon>Tracheophyta</taxon>
        <taxon>Spermatophyta</taxon>
        <taxon>Magnoliopsida</taxon>
        <taxon>eudicotyledons</taxon>
        <taxon>Gunneridae</taxon>
        <taxon>Pentapetalae</taxon>
        <taxon>rosids</taxon>
        <taxon>malvids</taxon>
        <taxon>Malvales</taxon>
        <taxon>Malvaceae</taxon>
        <taxon>Grewioideae</taxon>
        <taxon>Apeibeae</taxon>
        <taxon>Corchorus</taxon>
    </lineage>
</organism>
<keyword evidence="3" id="KW-0274">FAD</keyword>
<dbReference type="Gene3D" id="3.40.50.80">
    <property type="entry name" value="Nucleotide-binding domain of ferredoxin-NADP reductase (FNR) module"/>
    <property type="match status" value="2"/>
</dbReference>
<dbReference type="Proteomes" id="UP000188268">
    <property type="component" value="Unassembled WGS sequence"/>
</dbReference>
<dbReference type="GO" id="GO:0050660">
    <property type="term" value="F:flavin adenine dinucleotide binding"/>
    <property type="evidence" value="ECO:0007669"/>
    <property type="project" value="TreeGrafter"/>
</dbReference>
<dbReference type="PANTHER" id="PTHR19384">
    <property type="entry name" value="NITRIC OXIDE SYNTHASE-RELATED"/>
    <property type="match status" value="1"/>
</dbReference>
<dbReference type="PROSITE" id="PS51384">
    <property type="entry name" value="FAD_FR"/>
    <property type="match status" value="1"/>
</dbReference>
<dbReference type="SUPFAM" id="SSF52343">
    <property type="entry name" value="Ferredoxin reductase-like, C-terminal NADP-linked domain"/>
    <property type="match status" value="1"/>
</dbReference>
<dbReference type="Gene3D" id="1.20.990.10">
    <property type="entry name" value="NADPH-cytochrome p450 Reductase, Chain A, domain 3"/>
    <property type="match status" value="1"/>
</dbReference>
<dbReference type="OrthoDB" id="1856718at2759"/>
<dbReference type="PANTHER" id="PTHR19384:SF111">
    <property type="entry name" value="NADPH--CYTOCHROME P450 REDUCTASE 1"/>
    <property type="match status" value="1"/>
</dbReference>
<keyword evidence="2" id="KW-0285">Flavoprotein</keyword>
<gene>
    <name evidence="6" type="ORF">CCACVL1_04655</name>
</gene>
<dbReference type="InterPro" id="IPR003097">
    <property type="entry name" value="CysJ-like_FAD-binding"/>
</dbReference>
<evidence type="ECO:0000259" key="5">
    <source>
        <dbReference type="PROSITE" id="PS51384"/>
    </source>
</evidence>
<dbReference type="GO" id="GO:0003958">
    <property type="term" value="F:NADPH-hemoprotein reductase activity"/>
    <property type="evidence" value="ECO:0007669"/>
    <property type="project" value="TreeGrafter"/>
</dbReference>
<keyword evidence="4" id="KW-0560">Oxidoreductase</keyword>
<dbReference type="EMBL" id="AWWV01007269">
    <property type="protein sequence ID" value="OMO97084.1"/>
    <property type="molecule type" value="Genomic_DNA"/>
</dbReference>
<comment type="caution">
    <text evidence="6">The sequence shown here is derived from an EMBL/GenBank/DDBJ whole genome shotgun (WGS) entry which is preliminary data.</text>
</comment>
<keyword evidence="7" id="KW-1185">Reference proteome</keyword>
<feature type="domain" description="FAD-binding FR-type" evidence="5">
    <location>
        <begin position="2"/>
        <end position="255"/>
    </location>
</feature>
<reference evidence="6 7" key="1">
    <citation type="submission" date="2013-09" db="EMBL/GenBank/DDBJ databases">
        <title>Corchorus capsularis genome sequencing.</title>
        <authorList>
            <person name="Alam M."/>
            <person name="Haque M.S."/>
            <person name="Islam M.S."/>
            <person name="Emdad E.M."/>
            <person name="Islam M.M."/>
            <person name="Ahmed B."/>
            <person name="Halim A."/>
            <person name="Hossen Q.M.M."/>
            <person name="Hossain M.Z."/>
            <person name="Ahmed R."/>
            <person name="Khan M.M."/>
            <person name="Islam R."/>
            <person name="Rashid M.M."/>
            <person name="Khan S.A."/>
            <person name="Rahman M.S."/>
            <person name="Alam M."/>
        </authorList>
    </citation>
    <scope>NUCLEOTIDE SEQUENCE [LARGE SCALE GENOMIC DNA]</scope>
    <source>
        <strain evidence="7">cv. CVL-1</strain>
        <tissue evidence="6">Whole seedling</tissue>
    </source>
</reference>
<dbReference type="InterPro" id="IPR039261">
    <property type="entry name" value="FNR_nucleotide-bd"/>
</dbReference>
<dbReference type="InterPro" id="IPR023173">
    <property type="entry name" value="NADPH_Cyt_P450_Rdtase_alpha"/>
</dbReference>
<dbReference type="PRINTS" id="PR00371">
    <property type="entry name" value="FPNCR"/>
</dbReference>